<evidence type="ECO:0000313" key="3">
    <source>
        <dbReference type="Proteomes" id="UP001185012"/>
    </source>
</evidence>
<dbReference type="RefSeq" id="WP_309864475.1">
    <property type="nucleotide sequence ID" value="NZ_JAVDQG010000003.1"/>
</dbReference>
<evidence type="ECO:0000313" key="2">
    <source>
        <dbReference type="EMBL" id="MDR6225592.1"/>
    </source>
</evidence>
<feature type="region of interest" description="Disordered" evidence="1">
    <location>
        <begin position="101"/>
        <end position="128"/>
    </location>
</feature>
<dbReference type="Proteomes" id="UP001185012">
    <property type="component" value="Unassembled WGS sequence"/>
</dbReference>
<feature type="compositionally biased region" description="Gly residues" evidence="1">
    <location>
        <begin position="107"/>
        <end position="116"/>
    </location>
</feature>
<gene>
    <name evidence="2" type="ORF">JOE21_001590</name>
</gene>
<feature type="compositionally biased region" description="Low complexity" evidence="1">
    <location>
        <begin position="117"/>
        <end position="128"/>
    </location>
</feature>
<keyword evidence="3" id="KW-1185">Reference proteome</keyword>
<comment type="caution">
    <text evidence="2">The sequence shown here is derived from an EMBL/GenBank/DDBJ whole genome shotgun (WGS) entry which is preliminary data.</text>
</comment>
<evidence type="ECO:0008006" key="4">
    <source>
        <dbReference type="Google" id="ProtNLM"/>
    </source>
</evidence>
<name>A0ABU1IM07_9BACL</name>
<accession>A0ABU1IM07</accession>
<feature type="region of interest" description="Disordered" evidence="1">
    <location>
        <begin position="1"/>
        <end position="20"/>
    </location>
</feature>
<reference evidence="2 3" key="1">
    <citation type="submission" date="2023-07" db="EMBL/GenBank/DDBJ databases">
        <title>Genomic Encyclopedia of Type Strains, Phase IV (KMG-IV): sequencing the most valuable type-strain genomes for metagenomic binning, comparative biology and taxonomic classification.</title>
        <authorList>
            <person name="Goeker M."/>
        </authorList>
    </citation>
    <scope>NUCLEOTIDE SEQUENCE [LARGE SCALE GENOMIC DNA]</scope>
    <source>
        <strain evidence="2 3">DSM 45903</strain>
    </source>
</reference>
<protein>
    <recommendedName>
        <fullName evidence="4">Lipoprotein</fullName>
    </recommendedName>
</protein>
<evidence type="ECO:0000256" key="1">
    <source>
        <dbReference type="SAM" id="MobiDB-lite"/>
    </source>
</evidence>
<proteinExistence type="predicted"/>
<sequence>MDYEKGESIGTMEQRQGMEGEGFNRTGKVVALFAVAALVAVPGCSSAKPSQSNCVDRNKDGYCDDVYCVDNDEDGYCDDGTGRAGGGTYYSGGNRYYQKESGVTKGTKGGSKGGIGKSSSSGGFFSGG</sequence>
<organism evidence="2 3">
    <name type="scientific">Desmospora profundinema</name>
    <dbReference type="NCBI Taxonomy" id="1571184"/>
    <lineage>
        <taxon>Bacteria</taxon>
        <taxon>Bacillati</taxon>
        <taxon>Bacillota</taxon>
        <taxon>Bacilli</taxon>
        <taxon>Bacillales</taxon>
        <taxon>Thermoactinomycetaceae</taxon>
        <taxon>Desmospora</taxon>
    </lineage>
</organism>
<dbReference type="EMBL" id="JAVDQG010000003">
    <property type="protein sequence ID" value="MDR6225592.1"/>
    <property type="molecule type" value="Genomic_DNA"/>
</dbReference>